<evidence type="ECO:0000313" key="2">
    <source>
        <dbReference type="Proteomes" id="UP000807159"/>
    </source>
</evidence>
<dbReference type="EMBL" id="JACEGQ020000005">
    <property type="protein sequence ID" value="KAH8509748.1"/>
    <property type="molecule type" value="Genomic_DNA"/>
</dbReference>
<dbReference type="AlphaFoldDB" id="A0A8T2YXF2"/>
<evidence type="ECO:0000313" key="1">
    <source>
        <dbReference type="EMBL" id="KAH8509748.1"/>
    </source>
</evidence>
<comment type="caution">
    <text evidence="1">The sequence shown here is derived from an EMBL/GenBank/DDBJ whole genome shotgun (WGS) entry which is preliminary data.</text>
</comment>
<dbReference type="PANTHER" id="PTHR31900">
    <property type="entry name" value="F-BOX/RNI SUPERFAMILY PROTEIN-RELATED"/>
    <property type="match status" value="1"/>
</dbReference>
<gene>
    <name evidence="1" type="ORF">H0E87_011488</name>
</gene>
<keyword evidence="2" id="KW-1185">Reference proteome</keyword>
<accession>A0A8T2YXF2</accession>
<name>A0A8T2YXF2_POPDE</name>
<sequence length="305" mass="35033">MFLPNSCNQLIDSADGLLSQRNGMAIQRLCLDWYCRKNNCDADVNLIDKWISVAVNCRVQEIDLEVGIPWSANNVYRSQFKVLDHATLNIDTLNDHIDVVTIRDRITELLQGVCCTRVLELTTQFIHNYFSVVFDNLQHSVINVNSYLKDYHFLVLAYILRRSPNLETLSFLCSENVKQPKYATTLKFWISKFCKQHEGFHNQIGHQLQAIKIKLKGKGHQVVAVENLLKILKGLKKMTIICSKANLSQVSKIGLCESRKASLPLGLSSVEKEFYVEEHHRIDSGHKLNLAKKQHYFEDSGDEWI</sequence>
<reference evidence="1" key="1">
    <citation type="journal article" date="2021" name="J. Hered.">
        <title>Genome Assembly of Salicaceae Populus deltoides (Eastern Cottonwood) I-69 Based on Nanopore Sequencing and Hi-C Technologies.</title>
        <authorList>
            <person name="Bai S."/>
            <person name="Wu H."/>
            <person name="Zhang J."/>
            <person name="Pan Z."/>
            <person name="Zhao W."/>
            <person name="Li Z."/>
            <person name="Tong C."/>
        </authorList>
    </citation>
    <scope>NUCLEOTIDE SEQUENCE</scope>
    <source>
        <tissue evidence="1">Leaf</tissue>
    </source>
</reference>
<protein>
    <submittedName>
        <fullName evidence="1">Uncharacterized protein</fullName>
    </submittedName>
</protein>
<organism evidence="1 2">
    <name type="scientific">Populus deltoides</name>
    <name type="common">Eastern poplar</name>
    <name type="synonym">Eastern cottonwood</name>
    <dbReference type="NCBI Taxonomy" id="3696"/>
    <lineage>
        <taxon>Eukaryota</taxon>
        <taxon>Viridiplantae</taxon>
        <taxon>Streptophyta</taxon>
        <taxon>Embryophyta</taxon>
        <taxon>Tracheophyta</taxon>
        <taxon>Spermatophyta</taxon>
        <taxon>Magnoliopsida</taxon>
        <taxon>eudicotyledons</taxon>
        <taxon>Gunneridae</taxon>
        <taxon>Pentapetalae</taxon>
        <taxon>rosids</taxon>
        <taxon>fabids</taxon>
        <taxon>Malpighiales</taxon>
        <taxon>Salicaceae</taxon>
        <taxon>Saliceae</taxon>
        <taxon>Populus</taxon>
    </lineage>
</organism>
<dbReference type="PANTHER" id="PTHR31900:SF30">
    <property type="entry name" value="SUPERFAMILY PROTEIN, PUTATIVE-RELATED"/>
    <property type="match status" value="1"/>
</dbReference>
<proteinExistence type="predicted"/>
<dbReference type="InterPro" id="IPR050232">
    <property type="entry name" value="FBL13/AtMIF1-like"/>
</dbReference>
<dbReference type="Proteomes" id="UP000807159">
    <property type="component" value="Chromosome 5"/>
</dbReference>